<dbReference type="InterPro" id="IPR006204">
    <property type="entry name" value="GHMP_kinase_N_dom"/>
</dbReference>
<dbReference type="SUPFAM" id="SSF55060">
    <property type="entry name" value="GHMP Kinase, C-terminal domain"/>
    <property type="match status" value="1"/>
</dbReference>
<dbReference type="PANTHER" id="PTHR32463:SF0">
    <property type="entry name" value="L-FUCOSE KINASE"/>
    <property type="match status" value="1"/>
</dbReference>
<dbReference type="GO" id="GO:0050201">
    <property type="term" value="F:fucokinase activity"/>
    <property type="evidence" value="ECO:0007669"/>
    <property type="project" value="TreeGrafter"/>
</dbReference>
<dbReference type="STRING" id="31234.E3LGK7"/>
<name>E3LGK7_CAERE</name>
<evidence type="ECO:0000259" key="5">
    <source>
        <dbReference type="Pfam" id="PF00288"/>
    </source>
</evidence>
<organism evidence="8">
    <name type="scientific">Caenorhabditis remanei</name>
    <name type="common">Caenorhabditis vulgaris</name>
    <dbReference type="NCBI Taxonomy" id="31234"/>
    <lineage>
        <taxon>Eukaryota</taxon>
        <taxon>Metazoa</taxon>
        <taxon>Ecdysozoa</taxon>
        <taxon>Nematoda</taxon>
        <taxon>Chromadorea</taxon>
        <taxon>Rhabditida</taxon>
        <taxon>Rhabditina</taxon>
        <taxon>Rhabditomorpha</taxon>
        <taxon>Rhabditoidea</taxon>
        <taxon>Rhabditidae</taxon>
        <taxon>Peloderinae</taxon>
        <taxon>Caenorhabditis</taxon>
    </lineage>
</organism>
<dbReference type="PANTHER" id="PTHR32463">
    <property type="entry name" value="L-FUCOSE KINASE"/>
    <property type="match status" value="1"/>
</dbReference>
<feature type="domain" description="GDP-fucose pyrophosphorylase" evidence="6">
    <location>
        <begin position="129"/>
        <end position="317"/>
    </location>
</feature>
<accession>E3LGK7</accession>
<evidence type="ECO:0000313" key="7">
    <source>
        <dbReference type="EMBL" id="EFO85900.1"/>
    </source>
</evidence>
<protein>
    <submittedName>
        <fullName evidence="7">Uncharacterized protein</fullName>
    </submittedName>
</protein>
<dbReference type="FunCoup" id="E3LGK7">
    <property type="interactions" value="1617"/>
</dbReference>
<evidence type="ECO:0000259" key="6">
    <source>
        <dbReference type="Pfam" id="PF07959"/>
    </source>
</evidence>
<reference evidence="7" key="1">
    <citation type="submission" date="2007-07" db="EMBL/GenBank/DDBJ databases">
        <title>PCAP assembly of the Caenorhabditis remanei genome.</title>
        <authorList>
            <consortium name="The Caenorhabditis remanei Sequencing Consortium"/>
            <person name="Wilson R.K."/>
        </authorList>
    </citation>
    <scope>NUCLEOTIDE SEQUENCE [LARGE SCALE GENOMIC DNA]</scope>
    <source>
        <strain evidence="7">PB4641</strain>
    </source>
</reference>
<sequence>MRIPLRKVKTIQQEKHELSYRFLDIHHFQNISFPGCGEILVVNDASEDVGSGGSALNALIRTAECLCYRKNYTVLTDAVLQNVNVLIVLVSDPRAILNSENNATINGGNGYVFDTYLTKSVKNAWQVAEKAKQKGVWIIGTDASWDLQRQPEEFDLQQNDITGFTYRANKSDLKDHGWYKIDEKKQLVGMEFHGDLAESDNKKKDEISEKEDDFLILGFIYLPLTVATSFLSLYSEYPVAASTYLGVDSNVTPLKLSLFFDFMLATCTSRDQFIRNKLGFHIKVSENEKDRSNARKQIYRKLSEYNGRVEILDIENFKYKDFPVTERNYNELSTHLYQCLPTNPDVERVLRSILSLDSESFISRTLYSLRDQIQKTESSEKFLEMIFTASLALSLASNGKGGLRNGPAKNPKFEKLMEGNEKKTYLLEIFDEILNNWIDDPSRMIRAARHLETAAQKCIHEMVDELCDTRTPILLKSDDPSQSSTTVTAPVRIDFFGGWLDTPPIFFGMEDAAVVNMAIQLDGKNPISCHVVKTKSPNIELCQDGTSIYIQTDEELLYMHDKPSETGALVCACIVSLGFRSLSSLFQTLQCIGLRIETRSDLPHGSGLGTSSIMACTILKAICALGKVSEENYAIEDQIVHTVLRVEQIMTTGGGWQDQFGAMYGGLKKCYYQKGNGIRYTPIPLSPKVKKLLETRLLLVYTGKTRLAKNLLQEVIRNFFTCIETKRRLGEMAKAVEEFSSRIETGDVAVELLEQYDKTKNFMTRCEPPIVTSMLEQLKEKNLIEVGWAAGAGGGGFVYLWLTDNTPPSSIKQFLESSPRFSAMTCHQITIPLVHPVTLQLN</sequence>
<evidence type="ECO:0000256" key="1">
    <source>
        <dbReference type="ARBA" id="ARBA00022679"/>
    </source>
</evidence>
<proteinExistence type="predicted"/>
<evidence type="ECO:0000313" key="8">
    <source>
        <dbReference type="Proteomes" id="UP000008281"/>
    </source>
</evidence>
<dbReference type="InterPro" id="IPR020568">
    <property type="entry name" value="Ribosomal_Su5_D2-typ_SF"/>
</dbReference>
<feature type="domain" description="GHMP kinase N-terminal" evidence="5">
    <location>
        <begin position="585"/>
        <end position="666"/>
    </location>
</feature>
<dbReference type="InterPro" id="IPR036554">
    <property type="entry name" value="GHMP_kinase_C_sf"/>
</dbReference>
<dbReference type="Pfam" id="PF07959">
    <property type="entry name" value="Fucose_pyrophosphorylase"/>
    <property type="match status" value="1"/>
</dbReference>
<dbReference type="InterPro" id="IPR052203">
    <property type="entry name" value="GHMP_Kinase-Related"/>
</dbReference>
<dbReference type="HOGENOM" id="CLU_338961_0_0_1"/>
<keyword evidence="2" id="KW-0547">Nucleotide-binding</keyword>
<evidence type="ECO:0000256" key="2">
    <source>
        <dbReference type="ARBA" id="ARBA00022741"/>
    </source>
</evidence>
<dbReference type="GO" id="GO:0005524">
    <property type="term" value="F:ATP binding"/>
    <property type="evidence" value="ECO:0007669"/>
    <property type="project" value="UniProtKB-KW"/>
</dbReference>
<dbReference type="AlphaFoldDB" id="E3LGK7"/>
<dbReference type="Proteomes" id="UP000008281">
    <property type="component" value="Unassembled WGS sequence"/>
</dbReference>
<dbReference type="eggNOG" id="KOG4644">
    <property type="taxonomic scope" value="Eukaryota"/>
</dbReference>
<dbReference type="EMBL" id="DS268408">
    <property type="protein sequence ID" value="EFO85900.1"/>
    <property type="molecule type" value="Genomic_DNA"/>
</dbReference>
<keyword evidence="3" id="KW-0418">Kinase</keyword>
<dbReference type="OrthoDB" id="271303at2759"/>
<dbReference type="Gene3D" id="3.30.230.120">
    <property type="match status" value="1"/>
</dbReference>
<dbReference type="InterPro" id="IPR012887">
    <property type="entry name" value="GDP_fucose_pyrophosphorylase"/>
</dbReference>
<gene>
    <name evidence="7" type="ORF">CRE_01578</name>
</gene>
<keyword evidence="8" id="KW-1185">Reference proteome</keyword>
<dbReference type="InParanoid" id="E3LGK7"/>
<dbReference type="OMA" id="LRVEQIM"/>
<evidence type="ECO:0000256" key="3">
    <source>
        <dbReference type="ARBA" id="ARBA00022777"/>
    </source>
</evidence>
<evidence type="ECO:0000256" key="4">
    <source>
        <dbReference type="ARBA" id="ARBA00022840"/>
    </source>
</evidence>
<dbReference type="Pfam" id="PF00288">
    <property type="entry name" value="GHMP_kinases_N"/>
    <property type="match status" value="1"/>
</dbReference>
<keyword evidence="1" id="KW-0808">Transferase</keyword>
<dbReference type="SUPFAM" id="SSF54211">
    <property type="entry name" value="Ribosomal protein S5 domain 2-like"/>
    <property type="match status" value="1"/>
</dbReference>
<dbReference type="GO" id="GO:0042352">
    <property type="term" value="P:GDP-L-fucose salvage"/>
    <property type="evidence" value="ECO:0007669"/>
    <property type="project" value="TreeGrafter"/>
</dbReference>
<keyword evidence="4" id="KW-0067">ATP-binding</keyword>